<protein>
    <recommendedName>
        <fullName evidence="1">MATH domain-containing protein</fullName>
    </recommendedName>
</protein>
<accession>A0A8H7SDD9</accession>
<dbReference type="AlphaFoldDB" id="A0A8H7SDD9"/>
<evidence type="ECO:0000259" key="1">
    <source>
        <dbReference type="PROSITE" id="PS50144"/>
    </source>
</evidence>
<dbReference type="InterPro" id="IPR001394">
    <property type="entry name" value="Peptidase_C19_UCH"/>
</dbReference>
<dbReference type="PROSITE" id="PS50144">
    <property type="entry name" value="MATH"/>
    <property type="match status" value="1"/>
</dbReference>
<dbReference type="EMBL" id="JAEPRB010000017">
    <property type="protein sequence ID" value="KAG2226443.1"/>
    <property type="molecule type" value="Genomic_DNA"/>
</dbReference>
<comment type="caution">
    <text evidence="2">The sequence shown here is derived from an EMBL/GenBank/DDBJ whole genome shotgun (WGS) entry which is preliminary data.</text>
</comment>
<dbReference type="SUPFAM" id="SSF49599">
    <property type="entry name" value="TRAF domain-like"/>
    <property type="match status" value="1"/>
</dbReference>
<dbReference type="Proteomes" id="UP000646827">
    <property type="component" value="Unassembled WGS sequence"/>
</dbReference>
<dbReference type="Pfam" id="PF22486">
    <property type="entry name" value="MATH_2"/>
    <property type="match status" value="1"/>
</dbReference>
<reference evidence="2 3" key="1">
    <citation type="submission" date="2020-12" db="EMBL/GenBank/DDBJ databases">
        <title>Metabolic potential, ecology and presence of endohyphal bacteria is reflected in genomic diversity of Mucoromycotina.</title>
        <authorList>
            <person name="Muszewska A."/>
            <person name="Okrasinska A."/>
            <person name="Steczkiewicz K."/>
            <person name="Drgas O."/>
            <person name="Orlowska M."/>
            <person name="Perlinska-Lenart U."/>
            <person name="Aleksandrzak-Piekarczyk T."/>
            <person name="Szatraj K."/>
            <person name="Zielenkiewicz U."/>
            <person name="Pilsyk S."/>
            <person name="Malc E."/>
            <person name="Mieczkowski P."/>
            <person name="Kruszewska J.S."/>
            <person name="Biernat P."/>
            <person name="Pawlowska J."/>
        </authorList>
    </citation>
    <scope>NUCLEOTIDE SEQUENCE [LARGE SCALE GENOMIC DNA]</scope>
    <source>
        <strain evidence="2 3">CBS 142.35</strain>
    </source>
</reference>
<keyword evidence="3" id="KW-1185">Reference proteome</keyword>
<dbReference type="Gene3D" id="2.60.210.10">
    <property type="entry name" value="Apoptosis, Tumor Necrosis Factor Receptor Associated Protein 2, Chain A"/>
    <property type="match status" value="1"/>
</dbReference>
<dbReference type="GO" id="GO:0004843">
    <property type="term" value="F:cysteine-type deubiquitinase activity"/>
    <property type="evidence" value="ECO:0007669"/>
    <property type="project" value="InterPro"/>
</dbReference>
<sequence length="362" mass="41529">MNNNSITANTTSTLAFTNEPNHRYYRHRYNLLSDLIKGVDDSRIHFKLQLPPYRPVDFLTKPPNVLSVVQDYEEIGNELFDKVDEELIESKCIHWDIANFHSLSNKVEGPKFEVGGHTWNLLFFPKGIPAASSSSDQRESYAALYLQWREPSGTADNNGDDEPYACAQFAVSLSSPKYPTNYVMKAAQHRFTEEEEDWGFTRLVNHQHIHQGNKETNQDPLLQGGQIRATAIVRVFKDSTGGLWHNFLNYDSKKHLNIVGIRNEGATGYLTVLVQLLFFTSYFRKSIYETPSQENSILAALQSIFYQLQVSLKPIETTELTKSFGWEMYDLFIQQDVIAMKEVLQSVLVSAVRIKRENIYIN</sequence>
<dbReference type="Pfam" id="PF00443">
    <property type="entry name" value="UCH"/>
    <property type="match status" value="1"/>
</dbReference>
<dbReference type="OrthoDB" id="289038at2759"/>
<dbReference type="InterPro" id="IPR002083">
    <property type="entry name" value="MATH/TRAF_dom"/>
</dbReference>
<organism evidence="2 3">
    <name type="scientific">Circinella minor</name>
    <dbReference type="NCBI Taxonomy" id="1195481"/>
    <lineage>
        <taxon>Eukaryota</taxon>
        <taxon>Fungi</taxon>
        <taxon>Fungi incertae sedis</taxon>
        <taxon>Mucoromycota</taxon>
        <taxon>Mucoromycotina</taxon>
        <taxon>Mucoromycetes</taxon>
        <taxon>Mucorales</taxon>
        <taxon>Lichtheimiaceae</taxon>
        <taxon>Circinella</taxon>
    </lineage>
</organism>
<dbReference type="InterPro" id="IPR008974">
    <property type="entry name" value="TRAF-like"/>
</dbReference>
<feature type="domain" description="MATH" evidence="1">
    <location>
        <begin position="90"/>
        <end position="227"/>
    </location>
</feature>
<dbReference type="GO" id="GO:0016579">
    <property type="term" value="P:protein deubiquitination"/>
    <property type="evidence" value="ECO:0007669"/>
    <property type="project" value="InterPro"/>
</dbReference>
<dbReference type="InterPro" id="IPR038765">
    <property type="entry name" value="Papain-like_cys_pep_sf"/>
</dbReference>
<proteinExistence type="predicted"/>
<evidence type="ECO:0000313" key="3">
    <source>
        <dbReference type="Proteomes" id="UP000646827"/>
    </source>
</evidence>
<dbReference type="Gene3D" id="3.90.70.10">
    <property type="entry name" value="Cysteine proteinases"/>
    <property type="match status" value="1"/>
</dbReference>
<name>A0A8H7SDD9_9FUNG</name>
<evidence type="ECO:0000313" key="2">
    <source>
        <dbReference type="EMBL" id="KAG2226443.1"/>
    </source>
</evidence>
<gene>
    <name evidence="2" type="ORF">INT45_000611</name>
</gene>
<dbReference type="SUPFAM" id="SSF54001">
    <property type="entry name" value="Cysteine proteinases"/>
    <property type="match status" value="1"/>
</dbReference>